<organism evidence="1 2">
    <name type="scientific">Candidatus Blautia merdavium</name>
    <dbReference type="NCBI Taxonomy" id="2838494"/>
    <lineage>
        <taxon>Bacteria</taxon>
        <taxon>Bacillati</taxon>
        <taxon>Bacillota</taxon>
        <taxon>Clostridia</taxon>
        <taxon>Lachnospirales</taxon>
        <taxon>Lachnospiraceae</taxon>
        <taxon>Blautia</taxon>
    </lineage>
</organism>
<evidence type="ECO:0008006" key="3">
    <source>
        <dbReference type="Google" id="ProtNLM"/>
    </source>
</evidence>
<accession>A0A9D2PNV7</accession>
<dbReference type="InterPro" id="IPR036388">
    <property type="entry name" value="WH-like_DNA-bd_sf"/>
</dbReference>
<reference evidence="1" key="2">
    <citation type="submission" date="2021-04" db="EMBL/GenBank/DDBJ databases">
        <authorList>
            <person name="Gilroy R."/>
        </authorList>
    </citation>
    <scope>NUCLEOTIDE SEQUENCE</scope>
    <source>
        <strain evidence="1">ChiBcec2-3848</strain>
    </source>
</reference>
<dbReference type="AlphaFoldDB" id="A0A9D2PNV7"/>
<gene>
    <name evidence="1" type="ORF">H9753_08785</name>
</gene>
<dbReference type="Proteomes" id="UP000823886">
    <property type="component" value="Unassembled WGS sequence"/>
</dbReference>
<evidence type="ECO:0000313" key="1">
    <source>
        <dbReference type="EMBL" id="HJC63698.1"/>
    </source>
</evidence>
<evidence type="ECO:0000313" key="2">
    <source>
        <dbReference type="Proteomes" id="UP000823886"/>
    </source>
</evidence>
<dbReference type="Gene3D" id="1.10.10.10">
    <property type="entry name" value="Winged helix-like DNA-binding domain superfamily/Winged helix DNA-binding domain"/>
    <property type="match status" value="1"/>
</dbReference>
<dbReference type="SUPFAM" id="SSF88659">
    <property type="entry name" value="Sigma3 and sigma4 domains of RNA polymerase sigma factors"/>
    <property type="match status" value="1"/>
</dbReference>
<dbReference type="EMBL" id="DWVZ01000116">
    <property type="protein sequence ID" value="HJC63698.1"/>
    <property type="molecule type" value="Genomic_DNA"/>
</dbReference>
<name>A0A9D2PNV7_9FIRM</name>
<proteinExistence type="predicted"/>
<protein>
    <recommendedName>
        <fullName evidence="3">RNA polymerase sigma factor 70 region 4 type 2 domain-containing protein</fullName>
    </recommendedName>
</protein>
<comment type="caution">
    <text evidence="1">The sequence shown here is derived from an EMBL/GenBank/DDBJ whole genome shotgun (WGS) entry which is preliminary data.</text>
</comment>
<reference evidence="1" key="1">
    <citation type="journal article" date="2021" name="PeerJ">
        <title>Extensive microbial diversity within the chicken gut microbiome revealed by metagenomics and culture.</title>
        <authorList>
            <person name="Gilroy R."/>
            <person name="Ravi A."/>
            <person name="Getino M."/>
            <person name="Pursley I."/>
            <person name="Horton D.L."/>
            <person name="Alikhan N.F."/>
            <person name="Baker D."/>
            <person name="Gharbi K."/>
            <person name="Hall N."/>
            <person name="Watson M."/>
            <person name="Adriaenssens E.M."/>
            <person name="Foster-Nyarko E."/>
            <person name="Jarju S."/>
            <person name="Secka A."/>
            <person name="Antonio M."/>
            <person name="Oren A."/>
            <person name="Chaudhuri R.R."/>
            <person name="La Ragione R."/>
            <person name="Hildebrand F."/>
            <person name="Pallen M.J."/>
        </authorList>
    </citation>
    <scope>NUCLEOTIDE SEQUENCE</scope>
    <source>
        <strain evidence="1">ChiBcec2-3848</strain>
    </source>
</reference>
<dbReference type="InterPro" id="IPR013324">
    <property type="entry name" value="RNA_pol_sigma_r3/r4-like"/>
</dbReference>
<sequence>METTLSLASGTFVLLVRLFFILAAQVPPAGLRKENGKLKINYTFANGETSDVEVREEIGNLILDSRREESNQDRKERYHCYSLDAAEYEGEDYADGSTPETELFLQLENQRIKKAFEQLSEVQRRRLLMLAEGVSLREIARREGKDIKSIRESIEGARKKFLKYF</sequence>